<evidence type="ECO:0000256" key="2">
    <source>
        <dbReference type="ARBA" id="ARBA00022692"/>
    </source>
</evidence>
<comment type="subcellular location">
    <subcellularLocation>
        <location evidence="1">Membrane</location>
        <topology evidence="1">Multi-pass membrane protein</topology>
    </subcellularLocation>
</comment>
<protein>
    <submittedName>
        <fullName evidence="7">Cation:H+ antiporter</fullName>
    </submittedName>
</protein>
<dbReference type="InterPro" id="IPR004837">
    <property type="entry name" value="NaCa_Exmemb"/>
</dbReference>
<gene>
    <name evidence="7" type="ORF">DFO68_12523</name>
</gene>
<dbReference type="GO" id="GO:0005262">
    <property type="term" value="F:calcium channel activity"/>
    <property type="evidence" value="ECO:0007669"/>
    <property type="project" value="TreeGrafter"/>
</dbReference>
<evidence type="ECO:0000313" key="8">
    <source>
        <dbReference type="Proteomes" id="UP000295150"/>
    </source>
</evidence>
<evidence type="ECO:0000256" key="4">
    <source>
        <dbReference type="ARBA" id="ARBA00023136"/>
    </source>
</evidence>
<evidence type="ECO:0000256" key="1">
    <source>
        <dbReference type="ARBA" id="ARBA00004141"/>
    </source>
</evidence>
<dbReference type="Proteomes" id="UP000295150">
    <property type="component" value="Unassembled WGS sequence"/>
</dbReference>
<dbReference type="GO" id="GO:0008273">
    <property type="term" value="F:calcium, potassium:sodium antiporter activity"/>
    <property type="evidence" value="ECO:0007669"/>
    <property type="project" value="TreeGrafter"/>
</dbReference>
<dbReference type="OrthoDB" id="6146067at2"/>
<dbReference type="PANTHER" id="PTHR10846">
    <property type="entry name" value="SODIUM/POTASSIUM/CALCIUM EXCHANGER"/>
    <property type="match status" value="1"/>
</dbReference>
<evidence type="ECO:0000256" key="5">
    <source>
        <dbReference type="SAM" id="Phobius"/>
    </source>
</evidence>
<dbReference type="InterPro" id="IPR044880">
    <property type="entry name" value="NCX_ion-bd_dom_sf"/>
</dbReference>
<evidence type="ECO:0000256" key="3">
    <source>
        <dbReference type="ARBA" id="ARBA00022989"/>
    </source>
</evidence>
<feature type="transmembrane region" description="Helical" evidence="5">
    <location>
        <begin position="6"/>
        <end position="25"/>
    </location>
</feature>
<dbReference type="GO" id="GO:0005886">
    <property type="term" value="C:plasma membrane"/>
    <property type="evidence" value="ECO:0007669"/>
    <property type="project" value="TreeGrafter"/>
</dbReference>
<dbReference type="InterPro" id="IPR004481">
    <property type="entry name" value="K/Na/Ca-exchanger"/>
</dbReference>
<dbReference type="EMBL" id="SNWH01000025">
    <property type="protein sequence ID" value="TDN99196.1"/>
    <property type="molecule type" value="Genomic_DNA"/>
</dbReference>
<reference evidence="7 8" key="1">
    <citation type="submission" date="2019-03" db="EMBL/GenBank/DDBJ databases">
        <title>Freshwater and sediment microbial communities from various areas in North America, analyzing microbe dynamics in response to fracking.</title>
        <authorList>
            <person name="Lamendella R."/>
        </authorList>
    </citation>
    <scope>NUCLEOTIDE SEQUENCE [LARGE SCALE GENOMIC DNA]</scope>
    <source>
        <strain evidence="7 8">1_TX</strain>
    </source>
</reference>
<organism evidence="7 8">
    <name type="scientific">Halomonas ventosae</name>
    <dbReference type="NCBI Taxonomy" id="229007"/>
    <lineage>
        <taxon>Bacteria</taxon>
        <taxon>Pseudomonadati</taxon>
        <taxon>Pseudomonadota</taxon>
        <taxon>Gammaproteobacteria</taxon>
        <taxon>Oceanospirillales</taxon>
        <taxon>Halomonadaceae</taxon>
        <taxon>Halomonas</taxon>
    </lineage>
</organism>
<accession>A0A4R6GUX7</accession>
<feature type="transmembrane region" description="Helical" evidence="5">
    <location>
        <begin position="280"/>
        <end position="301"/>
    </location>
</feature>
<keyword evidence="4 5" id="KW-0472">Membrane</keyword>
<comment type="caution">
    <text evidence="7">The sequence shown here is derived from an EMBL/GenBank/DDBJ whole genome shotgun (WGS) entry which is preliminary data.</text>
</comment>
<dbReference type="Gene3D" id="1.20.1420.30">
    <property type="entry name" value="NCX, central ion-binding region"/>
    <property type="match status" value="1"/>
</dbReference>
<feature type="domain" description="Sodium/calcium exchanger membrane region" evidence="6">
    <location>
        <begin position="189"/>
        <end position="326"/>
    </location>
</feature>
<dbReference type="PANTHER" id="PTHR10846:SF8">
    <property type="entry name" value="INNER MEMBRANE PROTEIN YRBG"/>
    <property type="match status" value="1"/>
</dbReference>
<dbReference type="Pfam" id="PF01699">
    <property type="entry name" value="Na_Ca_ex"/>
    <property type="match status" value="2"/>
</dbReference>
<dbReference type="GO" id="GO:0006874">
    <property type="term" value="P:intracellular calcium ion homeostasis"/>
    <property type="evidence" value="ECO:0007669"/>
    <property type="project" value="TreeGrafter"/>
</dbReference>
<feature type="domain" description="Sodium/calcium exchanger membrane region" evidence="6">
    <location>
        <begin position="8"/>
        <end position="165"/>
    </location>
</feature>
<sequence length="345" mass="36833">MSEVLLWALVAVAGTAIVWHGSGLLERTSERLAAYYRLPDIVQGAIVVAVGSSFPELSTTVLSSLLHGEFELGVAAIVGSALFNILVVPALSGLASREPLQANRDLVYKEAQFYMIAVAVLTLTFSFAVIYQPLSDAGGAIRGELTRPLALLPVALYGLYLFVQYQDTLDLQAEVDTRHIRPGREWSRLAISLVVIVIGVEALVRAAINFGDIFDTPTFLWGITVVAAGTSVPDAFVSIRAARHGRGVTSIANVLGSNTFDLLVCIPAGVLIAGTATINFSIAAPLMAALTAATVVLFLMMRTRMILSRRESVVLLVIYLAFLVWIGAETLGILDWVPSLPPATA</sequence>
<dbReference type="RefSeq" id="WP_133484192.1">
    <property type="nucleotide sequence ID" value="NZ_SNWH01000025.1"/>
</dbReference>
<keyword evidence="3 5" id="KW-1133">Transmembrane helix</keyword>
<feature type="transmembrane region" description="Helical" evidence="5">
    <location>
        <begin position="146"/>
        <end position="165"/>
    </location>
</feature>
<feature type="transmembrane region" description="Helical" evidence="5">
    <location>
        <begin position="220"/>
        <end position="239"/>
    </location>
</feature>
<dbReference type="AlphaFoldDB" id="A0A4R6GUX7"/>
<evidence type="ECO:0000313" key="7">
    <source>
        <dbReference type="EMBL" id="TDN99196.1"/>
    </source>
</evidence>
<feature type="transmembrane region" description="Helical" evidence="5">
    <location>
        <begin position="72"/>
        <end position="92"/>
    </location>
</feature>
<proteinExistence type="predicted"/>
<name>A0A4R6GUX7_9GAMM</name>
<feature type="transmembrane region" description="Helical" evidence="5">
    <location>
        <begin position="313"/>
        <end position="334"/>
    </location>
</feature>
<feature type="transmembrane region" description="Helical" evidence="5">
    <location>
        <begin position="186"/>
        <end position="208"/>
    </location>
</feature>
<evidence type="ECO:0000259" key="6">
    <source>
        <dbReference type="Pfam" id="PF01699"/>
    </source>
</evidence>
<keyword evidence="8" id="KW-1185">Reference proteome</keyword>
<keyword evidence="2 5" id="KW-0812">Transmembrane</keyword>
<feature type="transmembrane region" description="Helical" evidence="5">
    <location>
        <begin position="251"/>
        <end position="274"/>
    </location>
</feature>
<feature type="transmembrane region" description="Helical" evidence="5">
    <location>
        <begin position="113"/>
        <end position="134"/>
    </location>
</feature>